<sequence>MAAGGSSGRGAPQTVNCTWGETVATEVTPAAAAPTNVAAAIPVARYFTVTKILSTA</sequence>
<reference evidence="1 2" key="1">
    <citation type="journal article" date="2019" name="Emerg. Microbes Infect.">
        <title>Comprehensive subspecies identification of 175 nontuberculous mycobacteria species based on 7547 genomic profiles.</title>
        <authorList>
            <person name="Matsumoto Y."/>
            <person name="Kinjo T."/>
            <person name="Motooka D."/>
            <person name="Nabeya D."/>
            <person name="Jung N."/>
            <person name="Uechi K."/>
            <person name="Horii T."/>
            <person name="Iida T."/>
            <person name="Fujita J."/>
            <person name="Nakamura S."/>
        </authorList>
    </citation>
    <scope>NUCLEOTIDE SEQUENCE [LARGE SCALE GENOMIC DNA]</scope>
    <source>
        <strain evidence="1 2">JCM 16017</strain>
    </source>
</reference>
<organism evidence="1 2">
    <name type="scientific">Mycolicibacter senuensis</name>
    <dbReference type="NCBI Taxonomy" id="386913"/>
    <lineage>
        <taxon>Bacteria</taxon>
        <taxon>Bacillati</taxon>
        <taxon>Actinomycetota</taxon>
        <taxon>Actinomycetes</taxon>
        <taxon>Mycobacteriales</taxon>
        <taxon>Mycobacteriaceae</taxon>
        <taxon>Mycolicibacter</taxon>
    </lineage>
</organism>
<gene>
    <name evidence="1" type="ORF">MSEN_14970</name>
</gene>
<accession>A0A7I9XK87</accession>
<evidence type="ECO:0000313" key="2">
    <source>
        <dbReference type="Proteomes" id="UP000465263"/>
    </source>
</evidence>
<dbReference type="EMBL" id="BLKV01000001">
    <property type="protein sequence ID" value="GFG69777.1"/>
    <property type="molecule type" value="Genomic_DNA"/>
</dbReference>
<proteinExistence type="predicted"/>
<name>A0A7I9XK87_9MYCO</name>
<comment type="caution">
    <text evidence="1">The sequence shown here is derived from an EMBL/GenBank/DDBJ whole genome shotgun (WGS) entry which is preliminary data.</text>
</comment>
<keyword evidence="2" id="KW-1185">Reference proteome</keyword>
<evidence type="ECO:0000313" key="1">
    <source>
        <dbReference type="EMBL" id="GFG69777.1"/>
    </source>
</evidence>
<dbReference type="Proteomes" id="UP000465263">
    <property type="component" value="Unassembled WGS sequence"/>
</dbReference>
<dbReference type="AlphaFoldDB" id="A0A7I9XK87"/>
<protein>
    <submittedName>
        <fullName evidence="1">Uncharacterized protein</fullName>
    </submittedName>
</protein>